<dbReference type="EMBL" id="JAQQBS010000002">
    <property type="protein sequence ID" value="KAK0172319.1"/>
    <property type="molecule type" value="Genomic_DNA"/>
</dbReference>
<organism evidence="2 3">
    <name type="scientific">Microctonus aethiopoides</name>
    <dbReference type="NCBI Taxonomy" id="144406"/>
    <lineage>
        <taxon>Eukaryota</taxon>
        <taxon>Metazoa</taxon>
        <taxon>Ecdysozoa</taxon>
        <taxon>Arthropoda</taxon>
        <taxon>Hexapoda</taxon>
        <taxon>Insecta</taxon>
        <taxon>Pterygota</taxon>
        <taxon>Neoptera</taxon>
        <taxon>Endopterygota</taxon>
        <taxon>Hymenoptera</taxon>
        <taxon>Apocrita</taxon>
        <taxon>Ichneumonoidea</taxon>
        <taxon>Braconidae</taxon>
        <taxon>Euphorinae</taxon>
        <taxon>Microctonus</taxon>
    </lineage>
</organism>
<dbReference type="GO" id="GO:0031533">
    <property type="term" value="C:mRNA capping enzyme complex"/>
    <property type="evidence" value="ECO:0007669"/>
    <property type="project" value="InterPro"/>
</dbReference>
<dbReference type="AlphaFoldDB" id="A0AA39FME8"/>
<accession>A0AA39FME8</accession>
<dbReference type="GO" id="GO:0106005">
    <property type="term" value="P:RNA 5'-cap (guanine-N7)-methylation"/>
    <property type="evidence" value="ECO:0007669"/>
    <property type="project" value="InterPro"/>
</dbReference>
<protein>
    <submittedName>
        <fullName evidence="2">Uncharacterized protein</fullName>
    </submittedName>
</protein>
<dbReference type="Pfam" id="PF15320">
    <property type="entry name" value="RAM"/>
    <property type="match status" value="1"/>
</dbReference>
<feature type="compositionally biased region" description="Basic residues" evidence="1">
    <location>
        <begin position="58"/>
        <end position="69"/>
    </location>
</feature>
<keyword evidence="3" id="KW-1185">Reference proteome</keyword>
<reference evidence="2" key="1">
    <citation type="journal article" date="2023" name="bioRxiv">
        <title>Scaffold-level genome assemblies of two parasitoid biocontrol wasps reveal the parthenogenesis mechanism and an associated novel virus.</title>
        <authorList>
            <person name="Inwood S."/>
            <person name="Skelly J."/>
            <person name="Guhlin J."/>
            <person name="Harrop T."/>
            <person name="Goldson S."/>
            <person name="Dearden P."/>
        </authorList>
    </citation>
    <scope>NUCLEOTIDE SEQUENCE</scope>
    <source>
        <strain evidence="2">Irish</strain>
        <tissue evidence="2">Whole body</tissue>
    </source>
</reference>
<dbReference type="GO" id="GO:0003723">
    <property type="term" value="F:RNA binding"/>
    <property type="evidence" value="ECO:0007669"/>
    <property type="project" value="InterPro"/>
</dbReference>
<comment type="caution">
    <text evidence="2">The sequence shown here is derived from an EMBL/GenBank/DDBJ whole genome shotgun (WGS) entry which is preliminary data.</text>
</comment>
<proteinExistence type="predicted"/>
<dbReference type="InterPro" id="IPR028271">
    <property type="entry name" value="RAMAC"/>
</dbReference>
<evidence type="ECO:0000313" key="2">
    <source>
        <dbReference type="EMBL" id="KAK0172319.1"/>
    </source>
</evidence>
<sequence length="100" mass="12394">MGDDKAMTDEEKKLMEECEVEFKNRYGDDDPDYVKYKNFERKKPPIVDPWFNKPVHSSSRRNYGHGRRHQNWERRYNDRGDRHDRHAGKHYMYQRNSRPY</sequence>
<gene>
    <name evidence="2" type="ORF">PV328_005654</name>
</gene>
<feature type="compositionally biased region" description="Basic and acidic residues" evidence="1">
    <location>
        <begin position="70"/>
        <end position="84"/>
    </location>
</feature>
<dbReference type="Proteomes" id="UP001168990">
    <property type="component" value="Unassembled WGS sequence"/>
</dbReference>
<evidence type="ECO:0000256" key="1">
    <source>
        <dbReference type="SAM" id="MobiDB-lite"/>
    </source>
</evidence>
<evidence type="ECO:0000313" key="3">
    <source>
        <dbReference type="Proteomes" id="UP001168990"/>
    </source>
</evidence>
<name>A0AA39FME8_9HYME</name>
<reference evidence="2" key="2">
    <citation type="submission" date="2023-03" db="EMBL/GenBank/DDBJ databases">
        <authorList>
            <person name="Inwood S.N."/>
            <person name="Skelly J.G."/>
            <person name="Guhlin J."/>
            <person name="Harrop T.W.R."/>
            <person name="Goldson S.G."/>
            <person name="Dearden P.K."/>
        </authorList>
    </citation>
    <scope>NUCLEOTIDE SEQUENCE</scope>
    <source>
        <strain evidence="2">Irish</strain>
        <tissue evidence="2">Whole body</tissue>
    </source>
</reference>
<feature type="region of interest" description="Disordered" evidence="1">
    <location>
        <begin position="50"/>
        <end position="100"/>
    </location>
</feature>